<accession>A0A8K0DFF1</accession>
<dbReference type="Proteomes" id="UP000801492">
    <property type="component" value="Unassembled WGS sequence"/>
</dbReference>
<evidence type="ECO:0000313" key="1">
    <source>
        <dbReference type="EMBL" id="KAF2902316.1"/>
    </source>
</evidence>
<evidence type="ECO:0008006" key="3">
    <source>
        <dbReference type="Google" id="ProtNLM"/>
    </source>
</evidence>
<protein>
    <recommendedName>
        <fullName evidence="3">Reverse transcriptase domain-containing protein</fullName>
    </recommendedName>
</protein>
<sequence length="301" mass="35670">MVEQEKKRQDSVVGSFGKDDINKNGLRLIEKCEQHEMRRYAKQIFSTCMSLRDRKQRTPKDGQQKEKPNKFRQLRYNINSIDQESTKTLYTNRLDNKLMQAHFETAGAMYEYIKQCIYEAAKEALGNLRENTSDQVVIAQDFDDLENVSRKLIEEYTKWELEVNIKKTEYMCVGGQQQDLIFQDGTAIEKGSHYNYLGQRTNFVLWDKNTSKDNKEQIYTTITKSIITYGSEEWLIKDRSEKLLNATEMDFCERIDAPHTITDEIRTKQLIWYGHVQRMSEERLPKQILQWKPHGRRKRVA</sequence>
<comment type="caution">
    <text evidence="1">The sequence shown here is derived from an EMBL/GenBank/DDBJ whole genome shotgun (WGS) entry which is preliminary data.</text>
</comment>
<dbReference type="AlphaFoldDB" id="A0A8K0DFF1"/>
<dbReference type="PANTHER" id="PTHR47027:SF20">
    <property type="entry name" value="REVERSE TRANSCRIPTASE-LIKE PROTEIN WITH RNA-DIRECTED DNA POLYMERASE DOMAIN"/>
    <property type="match status" value="1"/>
</dbReference>
<dbReference type="OrthoDB" id="6772657at2759"/>
<name>A0A8K0DFF1_IGNLU</name>
<organism evidence="1 2">
    <name type="scientific">Ignelater luminosus</name>
    <name type="common">Cucubano</name>
    <name type="synonym">Pyrophorus luminosus</name>
    <dbReference type="NCBI Taxonomy" id="2038154"/>
    <lineage>
        <taxon>Eukaryota</taxon>
        <taxon>Metazoa</taxon>
        <taxon>Ecdysozoa</taxon>
        <taxon>Arthropoda</taxon>
        <taxon>Hexapoda</taxon>
        <taxon>Insecta</taxon>
        <taxon>Pterygota</taxon>
        <taxon>Neoptera</taxon>
        <taxon>Endopterygota</taxon>
        <taxon>Coleoptera</taxon>
        <taxon>Polyphaga</taxon>
        <taxon>Elateriformia</taxon>
        <taxon>Elateroidea</taxon>
        <taxon>Elateridae</taxon>
        <taxon>Agrypninae</taxon>
        <taxon>Pyrophorini</taxon>
        <taxon>Ignelater</taxon>
    </lineage>
</organism>
<reference evidence="1" key="1">
    <citation type="submission" date="2019-08" db="EMBL/GenBank/DDBJ databases">
        <title>The genome of the North American firefly Photinus pyralis.</title>
        <authorList>
            <consortium name="Photinus pyralis genome working group"/>
            <person name="Fallon T.R."/>
            <person name="Sander Lower S.E."/>
            <person name="Weng J.-K."/>
        </authorList>
    </citation>
    <scope>NUCLEOTIDE SEQUENCE</scope>
    <source>
        <strain evidence="1">TRF0915ILg1</strain>
        <tissue evidence="1">Whole body</tissue>
    </source>
</reference>
<keyword evidence="2" id="KW-1185">Reference proteome</keyword>
<evidence type="ECO:0000313" key="2">
    <source>
        <dbReference type="Proteomes" id="UP000801492"/>
    </source>
</evidence>
<dbReference type="EMBL" id="VTPC01001338">
    <property type="protein sequence ID" value="KAF2902316.1"/>
    <property type="molecule type" value="Genomic_DNA"/>
</dbReference>
<dbReference type="PANTHER" id="PTHR47027">
    <property type="entry name" value="REVERSE TRANSCRIPTASE DOMAIN-CONTAINING PROTEIN"/>
    <property type="match status" value="1"/>
</dbReference>
<proteinExistence type="predicted"/>
<gene>
    <name evidence="1" type="ORF">ILUMI_03870</name>
</gene>